<feature type="region of interest" description="Disordered" evidence="1">
    <location>
        <begin position="26"/>
        <end position="63"/>
    </location>
</feature>
<evidence type="ECO:0008006" key="3">
    <source>
        <dbReference type="Google" id="ProtNLM"/>
    </source>
</evidence>
<accession>A0ABU3N2S5</accession>
<sequence>MADRALPKDDPAAQREYADRLLEQLQQTTSEDAGGNVRGTGAGDACEDLDIVFEREDDEDTRH</sequence>
<reference evidence="2" key="1">
    <citation type="submission" date="2022-04" db="EMBL/GenBank/DDBJ databases">
        <title>Tomato heritable bacteria conferring resistance against bacterial wilt.</title>
        <authorList>
            <person name="Yin J."/>
        </authorList>
    </citation>
    <scope>NUCLEOTIDE SEQUENCE</scope>
    <source>
        <strain evidence="2">Cra20</strain>
    </source>
</reference>
<gene>
    <name evidence="2" type="ORF">MZO42_09080</name>
</gene>
<dbReference type="EMBL" id="JALMLT010000002">
    <property type="protein sequence ID" value="MDT8758848.1"/>
    <property type="molecule type" value="Genomic_DNA"/>
</dbReference>
<organism evidence="2">
    <name type="scientific">Sphingomonas psychrotolerans</name>
    <dbReference type="NCBI Taxonomy" id="1327635"/>
    <lineage>
        <taxon>Bacteria</taxon>
        <taxon>Pseudomonadati</taxon>
        <taxon>Pseudomonadota</taxon>
        <taxon>Alphaproteobacteria</taxon>
        <taxon>Sphingomonadales</taxon>
        <taxon>Sphingomonadaceae</taxon>
        <taxon>Sphingomonas</taxon>
    </lineage>
</organism>
<protein>
    <recommendedName>
        <fullName evidence="3">DUF3072 domain-containing protein</fullName>
    </recommendedName>
</protein>
<evidence type="ECO:0000256" key="1">
    <source>
        <dbReference type="SAM" id="MobiDB-lite"/>
    </source>
</evidence>
<proteinExistence type="predicted"/>
<feature type="compositionally biased region" description="Acidic residues" evidence="1">
    <location>
        <begin position="45"/>
        <end position="63"/>
    </location>
</feature>
<comment type="caution">
    <text evidence="2">The sequence shown here is derived from an EMBL/GenBank/DDBJ whole genome shotgun (WGS) entry which is preliminary data.</text>
</comment>
<evidence type="ECO:0000313" key="2">
    <source>
        <dbReference type="EMBL" id="MDT8758848.1"/>
    </source>
</evidence>
<name>A0ABU3N2S5_9SPHN</name>